<dbReference type="InterPro" id="IPR046341">
    <property type="entry name" value="SET_dom_sf"/>
</dbReference>
<dbReference type="PROSITE" id="PS00028">
    <property type="entry name" value="ZINC_FINGER_C2H2_1"/>
    <property type="match status" value="8"/>
</dbReference>
<feature type="domain" description="C2H2-type" evidence="12">
    <location>
        <begin position="394"/>
        <end position="421"/>
    </location>
</feature>
<dbReference type="Gene3D" id="2.170.270.10">
    <property type="entry name" value="SET domain"/>
    <property type="match status" value="1"/>
</dbReference>
<dbReference type="FunFam" id="3.30.160.60:FF:000929">
    <property type="entry name" value="Uncharacterized protein, isoform B"/>
    <property type="match status" value="1"/>
</dbReference>
<dbReference type="PANTHER" id="PTHR16515">
    <property type="entry name" value="PR DOMAIN ZINC FINGER PROTEIN"/>
    <property type="match status" value="1"/>
</dbReference>
<evidence type="ECO:0000259" key="12">
    <source>
        <dbReference type="PROSITE" id="PS50157"/>
    </source>
</evidence>
<name>A0A8B7ZKE0_ACAPL</name>
<dbReference type="GeneID" id="110987571"/>
<protein>
    <submittedName>
        <fullName evidence="15">PR domain zinc finger protein 16-like isoform X1</fullName>
    </submittedName>
</protein>
<dbReference type="Gene3D" id="3.30.160.60">
    <property type="entry name" value="Classic Zinc Finger"/>
    <property type="match status" value="7"/>
</dbReference>
<feature type="compositionally biased region" description="Basic residues" evidence="11">
    <location>
        <begin position="1"/>
        <end position="10"/>
    </location>
</feature>
<dbReference type="PANTHER" id="PTHR16515:SF66">
    <property type="entry name" value="C2H2-TYPE DOMAIN-CONTAINING PROTEIN"/>
    <property type="match status" value="1"/>
</dbReference>
<dbReference type="RefSeq" id="XP_022106093.1">
    <property type="nucleotide sequence ID" value="XM_022250401.1"/>
</dbReference>
<dbReference type="Pfam" id="PF21549">
    <property type="entry name" value="PRDM2_PR"/>
    <property type="match status" value="1"/>
</dbReference>
<keyword evidence="8" id="KW-0804">Transcription</keyword>
<keyword evidence="3" id="KW-0677">Repeat</keyword>
<accession>A0A8B7ZKE0</accession>
<feature type="domain" description="C2H2-type" evidence="12">
    <location>
        <begin position="366"/>
        <end position="393"/>
    </location>
</feature>
<comment type="subcellular location">
    <subcellularLocation>
        <location evidence="1">Nucleus</location>
    </subcellularLocation>
</comment>
<keyword evidence="5" id="KW-0862">Zinc</keyword>
<feature type="compositionally biased region" description="Polar residues" evidence="11">
    <location>
        <begin position="541"/>
        <end position="561"/>
    </location>
</feature>
<evidence type="ECO:0000256" key="2">
    <source>
        <dbReference type="ARBA" id="ARBA00022723"/>
    </source>
</evidence>
<feature type="region of interest" description="Disordered" evidence="11">
    <location>
        <begin position="1"/>
        <end position="36"/>
    </location>
</feature>
<dbReference type="Pfam" id="PF00096">
    <property type="entry name" value="zf-C2H2"/>
    <property type="match status" value="7"/>
</dbReference>
<dbReference type="InterPro" id="IPR036236">
    <property type="entry name" value="Znf_C2H2_sf"/>
</dbReference>
<feature type="compositionally biased region" description="Polar residues" evidence="11">
    <location>
        <begin position="1063"/>
        <end position="1075"/>
    </location>
</feature>
<dbReference type="SMART" id="SM00317">
    <property type="entry name" value="SET"/>
    <property type="match status" value="1"/>
</dbReference>
<dbReference type="SMART" id="SM00355">
    <property type="entry name" value="ZnF_C2H2"/>
    <property type="match status" value="9"/>
</dbReference>
<feature type="compositionally biased region" description="Low complexity" evidence="11">
    <location>
        <begin position="628"/>
        <end position="639"/>
    </location>
</feature>
<dbReference type="CDD" id="cd19200">
    <property type="entry name" value="PR-SET_PRDM16_PRDM3"/>
    <property type="match status" value="1"/>
</dbReference>
<feature type="compositionally biased region" description="Polar residues" evidence="11">
    <location>
        <begin position="27"/>
        <end position="36"/>
    </location>
</feature>
<dbReference type="PROSITE" id="PS50157">
    <property type="entry name" value="ZINC_FINGER_C2H2_2"/>
    <property type="match status" value="9"/>
</dbReference>
<keyword evidence="2" id="KW-0479">Metal-binding</keyword>
<feature type="compositionally biased region" description="Polar residues" evidence="11">
    <location>
        <begin position="797"/>
        <end position="814"/>
    </location>
</feature>
<evidence type="ECO:0000256" key="3">
    <source>
        <dbReference type="ARBA" id="ARBA00022737"/>
    </source>
</evidence>
<reference evidence="15" key="1">
    <citation type="submission" date="2025-08" db="UniProtKB">
        <authorList>
            <consortium name="RefSeq"/>
        </authorList>
    </citation>
    <scope>IDENTIFICATION</scope>
</reference>
<dbReference type="AlphaFoldDB" id="A0A8B7ZKE0"/>
<evidence type="ECO:0000259" key="13">
    <source>
        <dbReference type="PROSITE" id="PS50280"/>
    </source>
</evidence>
<feature type="domain" description="SET" evidence="13">
    <location>
        <begin position="95"/>
        <end position="207"/>
    </location>
</feature>
<keyword evidence="7" id="KW-0238">DNA-binding</keyword>
<dbReference type="InterPro" id="IPR050331">
    <property type="entry name" value="Zinc_finger"/>
</dbReference>
<feature type="domain" description="C2H2-type" evidence="12">
    <location>
        <begin position="226"/>
        <end position="246"/>
    </location>
</feature>
<evidence type="ECO:0000256" key="4">
    <source>
        <dbReference type="ARBA" id="ARBA00022771"/>
    </source>
</evidence>
<feature type="region of interest" description="Disordered" evidence="11">
    <location>
        <begin position="532"/>
        <end position="576"/>
    </location>
</feature>
<evidence type="ECO:0000256" key="1">
    <source>
        <dbReference type="ARBA" id="ARBA00004123"/>
    </source>
</evidence>
<feature type="region of interest" description="Disordered" evidence="11">
    <location>
        <begin position="791"/>
        <end position="818"/>
    </location>
</feature>
<sequence>MRSKGKARKLTKSERGETMENEMLNDHSASSQQPIQAPLLQQSSPITTTITEAYAADSQQQLETYHHQRHQQHKQQRQQHSAAAVYVPEDVVLPPEFELRESCIQEAGLGVFSLVDIPVGERFGPFAGVERSLVQDMLCAWEIVDADGRVRCWIDASEPGTGNWMKYVRSAATFEDQNMVPVQIENKVYFKVIRPIGPGKELLVLKEAAFPDQEGIPIQLVEEKRFPCSDCQEVFRSKVALRRHQKYACQNSSAIFTAQQFHNHQVTSVKSDGSESAADGLEESKRSSSNDSEEEDRGDCSEYRANRDFHCDKCPKSFHWKSNLLRHQNEHSSDHQFPCEHCDKTFSDPSNLQRHIRTQHVGARSHACPECGKTFATSSGLKQHTHIHSSIKPFICEVCLKSYTQFSNLCRHKRMHADCRTQLKCNNCSQMFATVTSLNKHRRFCHGNQLLNNQISTTQAASVPSVVRNGSCPVMTPNPSLIGVGMLGANNPLHPANLAHLWNANLHLTHQALLQNNLLGYPGSDKTPLPSHPYFMGYSPMPTQSPLLPSNFNKQNHTSRSGSGGTSPNGSINSADDWLKHYTSTVSPSMCGIQPADGHPAKMRRDYNEKAESEVSDGSDVSNVSTPTGSDLDSTSGSDLDSDSEGNTENRAHRKVAHRHSTNRKESQPLTQQAAGNDGRLENRVTASEPMKAIASIAEKYFGGACPENGLMKSQIKSNGQSVDNRLRHEARFHLDSQSVNSIQQESPFDLSKRRLGIVQQHSISHSTGEEPLDLSLPRRKRVSSVENLPIKKSESHSPLNHSIGNDKTLTEPSKGSDLYAKPMPLVMPDPIYRVNGDMLPTKFMRMDYSHLFPNAAFQNFRKFDHYHAEKSLTKSGLSPPHRTYPSTVLYPSSGEKMIMRSKDRYTCKYCGKLFPRSANLTRHLRTHTGEQPYSCKYCDRSFSISSNLQRHVRNIHNKEKPFKCPLCERCFGQQTNLDRHLKKHENERAEEIALSTAAEHDVIIAARLMAKTKSFKEPNDLNEKDESYFDEIKNFIDDAKEKEALRRKLMEMEATAAVIASKQVQSPSVCSSSTEVKEGEHRPEKMEDDKGGPEDNEESDGGEDREMEDVDKEGDEEAQEVQEEEEIVITPEKRDETTDPTSIDRDHSIPQEEDMSDSMNESEDLSDGEEVSKSPSITSDEDPRMEQCASDAVPVDFGLPKRASVFATTHEAPQLPDVDILREGRANLTRHSKLQAYSLMMALSDDESRRGDGARRSLHSTHHTAVHTATLV</sequence>
<evidence type="ECO:0000256" key="11">
    <source>
        <dbReference type="SAM" id="MobiDB-lite"/>
    </source>
</evidence>
<dbReference type="FunFam" id="3.30.160.60:FF:000112">
    <property type="entry name" value="Mds1 and evi1 complex locus protein"/>
    <property type="match status" value="1"/>
</dbReference>
<dbReference type="OrthoDB" id="10004641at2759"/>
<feature type="region of interest" description="Disordered" evidence="11">
    <location>
        <begin position="1249"/>
        <end position="1273"/>
    </location>
</feature>
<feature type="compositionally biased region" description="Basic residues" evidence="11">
    <location>
        <begin position="67"/>
        <end position="77"/>
    </location>
</feature>
<feature type="region of interest" description="Disordered" evidence="11">
    <location>
        <begin position="62"/>
        <end position="81"/>
    </location>
</feature>
<feature type="domain" description="C2H2-type" evidence="12">
    <location>
        <begin position="309"/>
        <end position="336"/>
    </location>
</feature>
<evidence type="ECO:0000313" key="14">
    <source>
        <dbReference type="Proteomes" id="UP000694845"/>
    </source>
</evidence>
<dbReference type="GO" id="GO:0006355">
    <property type="term" value="P:regulation of DNA-templated transcription"/>
    <property type="evidence" value="ECO:0007669"/>
    <property type="project" value="UniProtKB-ARBA"/>
</dbReference>
<keyword evidence="14" id="KW-1185">Reference proteome</keyword>
<dbReference type="KEGG" id="aplc:110987571"/>
<dbReference type="PROSITE" id="PS50280">
    <property type="entry name" value="SET"/>
    <property type="match status" value="1"/>
</dbReference>
<dbReference type="GO" id="GO:0008270">
    <property type="term" value="F:zinc ion binding"/>
    <property type="evidence" value="ECO:0007669"/>
    <property type="project" value="UniProtKB-KW"/>
</dbReference>
<dbReference type="GO" id="GO:0003677">
    <property type="term" value="F:DNA binding"/>
    <property type="evidence" value="ECO:0007669"/>
    <property type="project" value="UniProtKB-KW"/>
</dbReference>
<evidence type="ECO:0000313" key="15">
    <source>
        <dbReference type="RefSeq" id="XP_022106093.1"/>
    </source>
</evidence>
<feature type="region of interest" description="Disordered" evidence="11">
    <location>
        <begin position="1061"/>
        <end position="1192"/>
    </location>
</feature>
<dbReference type="Proteomes" id="UP000694845">
    <property type="component" value="Unplaced"/>
</dbReference>
<proteinExistence type="predicted"/>
<organism evidence="14 15">
    <name type="scientific">Acanthaster planci</name>
    <name type="common">Crown-of-thorns starfish</name>
    <dbReference type="NCBI Taxonomy" id="133434"/>
    <lineage>
        <taxon>Eukaryota</taxon>
        <taxon>Metazoa</taxon>
        <taxon>Echinodermata</taxon>
        <taxon>Eleutherozoa</taxon>
        <taxon>Asterozoa</taxon>
        <taxon>Asteroidea</taxon>
        <taxon>Valvatacea</taxon>
        <taxon>Valvatida</taxon>
        <taxon>Acanthasteridae</taxon>
        <taxon>Acanthaster</taxon>
    </lineage>
</organism>
<dbReference type="GO" id="GO:0005634">
    <property type="term" value="C:nucleus"/>
    <property type="evidence" value="ECO:0007669"/>
    <property type="project" value="UniProtKB-SubCell"/>
</dbReference>
<dbReference type="SUPFAM" id="SSF57667">
    <property type="entry name" value="beta-beta-alpha zinc fingers"/>
    <property type="match status" value="4"/>
</dbReference>
<feature type="domain" description="C2H2-type" evidence="12">
    <location>
        <begin position="934"/>
        <end position="962"/>
    </location>
</feature>
<dbReference type="FunFam" id="3.30.160.60:FF:000100">
    <property type="entry name" value="Zinc finger 45-like"/>
    <property type="match status" value="1"/>
</dbReference>
<evidence type="ECO:0000256" key="9">
    <source>
        <dbReference type="ARBA" id="ARBA00023242"/>
    </source>
</evidence>
<feature type="region of interest" description="Disordered" evidence="11">
    <location>
        <begin position="266"/>
        <end position="299"/>
    </location>
</feature>
<evidence type="ECO:0000256" key="8">
    <source>
        <dbReference type="ARBA" id="ARBA00023163"/>
    </source>
</evidence>
<dbReference type="FunFam" id="3.30.160.60:FF:000150">
    <property type="entry name" value="Mds1 and evi1 complex locus protein"/>
    <property type="match status" value="1"/>
</dbReference>
<feature type="compositionally biased region" description="Acidic residues" evidence="11">
    <location>
        <begin position="1152"/>
        <end position="1170"/>
    </location>
</feature>
<feature type="compositionally biased region" description="Basic residues" evidence="11">
    <location>
        <begin position="652"/>
        <end position="662"/>
    </location>
</feature>
<evidence type="ECO:0000256" key="5">
    <source>
        <dbReference type="ARBA" id="ARBA00022833"/>
    </source>
</evidence>
<feature type="region of interest" description="Disordered" evidence="11">
    <location>
        <begin position="606"/>
        <end position="684"/>
    </location>
</feature>
<dbReference type="InterPro" id="IPR001214">
    <property type="entry name" value="SET_dom"/>
</dbReference>
<keyword evidence="9" id="KW-0539">Nucleus</keyword>
<feature type="domain" description="C2H2-type" evidence="12">
    <location>
        <begin position="963"/>
        <end position="990"/>
    </location>
</feature>
<feature type="compositionally biased region" description="Basic residues" evidence="11">
    <location>
        <begin position="1257"/>
        <end position="1266"/>
    </location>
</feature>
<feature type="compositionally biased region" description="Basic and acidic residues" evidence="11">
    <location>
        <begin position="1076"/>
        <end position="1094"/>
    </location>
</feature>
<feature type="domain" description="C2H2-type" evidence="12">
    <location>
        <begin position="906"/>
        <end position="933"/>
    </location>
</feature>
<dbReference type="FunFam" id="3.30.160.60:FF:000159">
    <property type="entry name" value="Mds1 and evi1 complex locus protein"/>
    <property type="match status" value="1"/>
</dbReference>
<feature type="compositionally biased region" description="Acidic residues" evidence="11">
    <location>
        <begin position="1095"/>
        <end position="1128"/>
    </location>
</feature>
<dbReference type="FunFam" id="3.30.160.60:FF:000126">
    <property type="entry name" value="Mds1 and evi1 complex locus protein"/>
    <property type="match status" value="1"/>
</dbReference>
<keyword evidence="4 10" id="KW-0863">Zinc-finger</keyword>
<feature type="compositionally biased region" description="Basic and acidic residues" evidence="11">
    <location>
        <begin position="1132"/>
        <end position="1151"/>
    </location>
</feature>
<feature type="domain" description="C2H2-type" evidence="12">
    <location>
        <begin position="337"/>
        <end position="365"/>
    </location>
</feature>
<evidence type="ECO:0000256" key="7">
    <source>
        <dbReference type="ARBA" id="ARBA00023125"/>
    </source>
</evidence>
<evidence type="ECO:0000256" key="10">
    <source>
        <dbReference type="PROSITE-ProRule" id="PRU00042"/>
    </source>
</evidence>
<dbReference type="InterPro" id="IPR013087">
    <property type="entry name" value="Znf_C2H2_type"/>
</dbReference>
<keyword evidence="6" id="KW-0805">Transcription regulation</keyword>
<feature type="domain" description="C2H2-type" evidence="12">
    <location>
        <begin position="423"/>
        <end position="451"/>
    </location>
</feature>
<evidence type="ECO:0000256" key="6">
    <source>
        <dbReference type="ARBA" id="ARBA00023015"/>
    </source>
</evidence>
<gene>
    <name evidence="15" type="primary">LOC110987571</name>
</gene>